<reference evidence="3 4" key="1">
    <citation type="journal article" date="2018" name="Int. J. Syst. Evol. Microbiol.">
        <title>Mesosutterella multiformis gen. nov., sp. nov., a member of the family Sutterellaceae and Sutterella megalosphaeroides sp. nov., isolated from human faeces.</title>
        <authorList>
            <person name="Sakamoto M."/>
            <person name="Ikeyama N."/>
            <person name="Kunihiro T."/>
            <person name="Iino T."/>
            <person name="Yuki M."/>
            <person name="Ohkuma M."/>
        </authorList>
    </citation>
    <scope>NUCLEOTIDE SEQUENCE [LARGE SCALE GENOMIC DNA]</scope>
    <source>
        <strain evidence="3 4">6FBBBH3</strain>
    </source>
</reference>
<dbReference type="Pfam" id="PF23536">
    <property type="entry name" value="TraK_C"/>
    <property type="match status" value="1"/>
</dbReference>
<dbReference type="AlphaFoldDB" id="A0A2Z6IAR4"/>
<sequence length="479" mass="51351">MTDRTRRTLFSAFDHALPRAKRSALCSFFPFAAFLTAGTAAGTGAALLFGLLHPAECEARTTDAPAQPEYHSILPFLDGYAYTGDPDGVPEEESVSTKPSTVEPAKTEPRKADSHAANAALRNEAPVAPEGRAVPDALHSGEAPEAPEHREASRPMEDGEDGEDAKEAPAKALAEELADTHAKHANEPDTAPSQTSNASSNSASDAAIDEAPQAIRTTEATEANDVNEAAGALTPARTVEPAFRAAPRAQNPFVRQRETVPSLVFHISPYQTSRLAVEGERIASAIWDQADLTLEAESRTGEVYLLPKRLGRMQLYVTTESGETAGITIVADERAEPENIVLERRRSRNATEQAEHRTAPTRQLPALPASDFEGALKTFAATLARGEEPPAVEKRPCVETEAVLHARKVLATLAPKAEVCYAARGLFATRIRIKNRSIRPVLVRESALLAPQVLAVTAEKPVLAAGESTVFHIIEATHD</sequence>
<protein>
    <recommendedName>
        <fullName evidence="2">TraK C-terminal domain-containing protein</fullName>
    </recommendedName>
</protein>
<evidence type="ECO:0000313" key="4">
    <source>
        <dbReference type="Proteomes" id="UP000271003"/>
    </source>
</evidence>
<feature type="compositionally biased region" description="Basic and acidic residues" evidence="1">
    <location>
        <begin position="146"/>
        <end position="157"/>
    </location>
</feature>
<keyword evidence="4" id="KW-1185">Reference proteome</keyword>
<evidence type="ECO:0000259" key="2">
    <source>
        <dbReference type="Pfam" id="PF23536"/>
    </source>
</evidence>
<evidence type="ECO:0000313" key="3">
    <source>
        <dbReference type="EMBL" id="BBF23474.1"/>
    </source>
</evidence>
<dbReference type="KEGG" id="sutt:SUTMEG_13650"/>
<feature type="compositionally biased region" description="Low complexity" evidence="1">
    <location>
        <begin position="190"/>
        <end position="207"/>
    </location>
</feature>
<dbReference type="InterPro" id="IPR055397">
    <property type="entry name" value="TraK_C"/>
</dbReference>
<dbReference type="EMBL" id="AP018786">
    <property type="protein sequence ID" value="BBF23474.1"/>
    <property type="molecule type" value="Genomic_DNA"/>
</dbReference>
<feature type="region of interest" description="Disordered" evidence="1">
    <location>
        <begin position="81"/>
        <end position="170"/>
    </location>
</feature>
<organism evidence="3 4">
    <name type="scientific">Sutterella megalosphaeroides</name>
    <dbReference type="NCBI Taxonomy" id="2494234"/>
    <lineage>
        <taxon>Bacteria</taxon>
        <taxon>Pseudomonadati</taxon>
        <taxon>Pseudomonadota</taxon>
        <taxon>Betaproteobacteria</taxon>
        <taxon>Burkholderiales</taxon>
        <taxon>Sutterellaceae</taxon>
        <taxon>Sutterella</taxon>
    </lineage>
</organism>
<accession>A0A2Z6IAR4</accession>
<feature type="region of interest" description="Disordered" evidence="1">
    <location>
        <begin position="183"/>
        <end position="207"/>
    </location>
</feature>
<gene>
    <name evidence="3" type="ORF">SUTMEG_13650</name>
</gene>
<proteinExistence type="predicted"/>
<feature type="compositionally biased region" description="Basic and acidic residues" evidence="1">
    <location>
        <begin position="105"/>
        <end position="114"/>
    </location>
</feature>
<dbReference type="RefSeq" id="WP_120177076.1">
    <property type="nucleotide sequence ID" value="NZ_AP018786.1"/>
</dbReference>
<evidence type="ECO:0000256" key="1">
    <source>
        <dbReference type="SAM" id="MobiDB-lite"/>
    </source>
</evidence>
<dbReference type="Proteomes" id="UP000271003">
    <property type="component" value="Chromosome"/>
</dbReference>
<name>A0A2Z6IAR4_9BURK</name>
<feature type="domain" description="TraK C-terminal" evidence="2">
    <location>
        <begin position="405"/>
        <end position="474"/>
    </location>
</feature>